<organism evidence="2 3">
    <name type="scientific">Piscinibacter koreensis</name>
    <dbReference type="NCBI Taxonomy" id="2742824"/>
    <lineage>
        <taxon>Bacteria</taxon>
        <taxon>Pseudomonadati</taxon>
        <taxon>Pseudomonadota</taxon>
        <taxon>Betaproteobacteria</taxon>
        <taxon>Burkholderiales</taxon>
        <taxon>Sphaerotilaceae</taxon>
        <taxon>Piscinibacter</taxon>
    </lineage>
</organism>
<accession>A0A7Y6TY63</accession>
<dbReference type="Pfam" id="PF14339">
    <property type="entry name" value="DUF4394"/>
    <property type="match status" value="1"/>
</dbReference>
<dbReference type="InterPro" id="IPR025507">
    <property type="entry name" value="DUF4394"/>
</dbReference>
<evidence type="ECO:0000259" key="1">
    <source>
        <dbReference type="Pfam" id="PF14339"/>
    </source>
</evidence>
<dbReference type="InterPro" id="IPR015943">
    <property type="entry name" value="WD40/YVTN_repeat-like_dom_sf"/>
</dbReference>
<comment type="caution">
    <text evidence="2">The sequence shown here is derived from an EMBL/GenBank/DDBJ whole genome shotgun (WGS) entry which is preliminary data.</text>
</comment>
<evidence type="ECO:0000313" key="3">
    <source>
        <dbReference type="Proteomes" id="UP000529637"/>
    </source>
</evidence>
<dbReference type="Proteomes" id="UP000529637">
    <property type="component" value="Unassembled WGS sequence"/>
</dbReference>
<reference evidence="2 3" key="1">
    <citation type="submission" date="2020-06" db="EMBL/GenBank/DDBJ databases">
        <title>Schlegella sp. ID0723 isolated from air conditioner.</title>
        <authorList>
            <person name="Kim D.Y."/>
            <person name="Kim D.-U."/>
        </authorList>
    </citation>
    <scope>NUCLEOTIDE SEQUENCE [LARGE SCALE GENOMIC DNA]</scope>
    <source>
        <strain evidence="2 3">ID0723</strain>
    </source>
</reference>
<protein>
    <submittedName>
        <fullName evidence="2">DUF4394 domain-containing protein</fullName>
    </submittedName>
</protein>
<keyword evidence="3" id="KW-1185">Reference proteome</keyword>
<feature type="domain" description="DUF4394" evidence="1">
    <location>
        <begin position="24"/>
        <end position="256"/>
    </location>
</feature>
<dbReference type="InterPro" id="IPR011044">
    <property type="entry name" value="Quino_amine_DH_bsu"/>
</dbReference>
<gene>
    <name evidence="2" type="ORF">HQN59_19110</name>
</gene>
<dbReference type="SUPFAM" id="SSF50969">
    <property type="entry name" value="YVTN repeat-like/Quinoprotein amine dehydrogenase"/>
    <property type="match status" value="1"/>
</dbReference>
<dbReference type="EMBL" id="JABWMJ010000009">
    <property type="protein sequence ID" value="NUZ07879.1"/>
    <property type="molecule type" value="Genomic_DNA"/>
</dbReference>
<sequence>MPEPEPAGTPRKETVWAVTDAAELVRFNAGQPHKLLQRTALQGLDRGDRLVGIDYRVARGVLYALSAGGRLYTLDTKTGRLTAVGNAPPVVLQGERFGFDFNPAADRVRVVSDSGQNLRLHPDTGALAATDPPLSWAAPGQPAPRIAAAAYTYNKKDEKLTTNYAIDLVAGTLVTQGSIEGAQPVVSPNTGKLAVVGLLGTGALDAAAFDIADTDNTALAALRSSGRTRLYLVDLVSGRAAALGMVGDGRALWGLAIEP</sequence>
<proteinExistence type="predicted"/>
<name>A0A7Y6TY63_9BURK</name>
<evidence type="ECO:0000313" key="2">
    <source>
        <dbReference type="EMBL" id="NUZ07879.1"/>
    </source>
</evidence>
<dbReference type="Gene3D" id="2.130.10.10">
    <property type="entry name" value="YVTN repeat-like/Quinoprotein amine dehydrogenase"/>
    <property type="match status" value="1"/>
</dbReference>
<dbReference type="AlphaFoldDB" id="A0A7Y6TY63"/>